<dbReference type="Gene3D" id="3.40.50.720">
    <property type="entry name" value="NAD(P)-binding Rossmann-like Domain"/>
    <property type="match status" value="1"/>
</dbReference>
<protein>
    <submittedName>
        <fullName evidence="2">Homoserine dehydrogenase</fullName>
    </submittedName>
</protein>
<dbReference type="Pfam" id="PF03447">
    <property type="entry name" value="NAD_binding_3"/>
    <property type="match status" value="1"/>
</dbReference>
<dbReference type="SUPFAM" id="SSF51735">
    <property type="entry name" value="NAD(P)-binding Rossmann-fold domains"/>
    <property type="match status" value="1"/>
</dbReference>
<evidence type="ECO:0000259" key="1">
    <source>
        <dbReference type="Pfam" id="PF03447"/>
    </source>
</evidence>
<name>Q5H1U8_XANOR</name>
<evidence type="ECO:0000313" key="3">
    <source>
        <dbReference type="Proteomes" id="UP000006735"/>
    </source>
</evidence>
<dbReference type="EMBL" id="AE013598">
    <property type="protein sequence ID" value="AAW75073.1"/>
    <property type="molecule type" value="Genomic_DNA"/>
</dbReference>
<dbReference type="GO" id="GO:0050661">
    <property type="term" value="F:NADP binding"/>
    <property type="evidence" value="ECO:0007669"/>
    <property type="project" value="InterPro"/>
</dbReference>
<keyword evidence="3" id="KW-1185">Reference proteome</keyword>
<sequence length="367" mass="39559">MSTVLPASRRAPVAAVTPTPRLALLGTGTVGRAFVTRYTALQERQLRLPRFDWLANSRIAHDCGVSAEQALQQANAAPRGQTVLQPWAETTALRAGDVLVDATASDVVADWHVQWLLRGVHVVTANKLGQGTALSRAQALHAACCVSCQRRALRRQRHRGRWVAGVEQRACVGRRRRSHSFDQRRVVRIVGVAVSSLRRQWCVFRLRARSNSGWLYRAGSAHRFVGRRCTAQAADPGACRRLAAGSCAGACGIARAGRCRQAAACRVGCAFARAGCSGGCALATGARGRALPAVRWTCGRTWGERRLARVGAGSSLGRRCWYRQSGCDQQRPLSCAAVIDPGAGRRCRSDCSGAAGRCVADRGRVMR</sequence>
<dbReference type="KEGG" id="xoo:XOO1819"/>
<dbReference type="GO" id="GO:0016491">
    <property type="term" value="F:oxidoreductase activity"/>
    <property type="evidence" value="ECO:0007669"/>
    <property type="project" value="InterPro"/>
</dbReference>
<dbReference type="HOGENOM" id="CLU_754294_0_0_6"/>
<dbReference type="Proteomes" id="UP000006735">
    <property type="component" value="Chromosome"/>
</dbReference>
<gene>
    <name evidence="2" type="ordered locus">XOO1819</name>
</gene>
<feature type="domain" description="Aspartate/homoserine dehydrogenase NAD-binding" evidence="1">
    <location>
        <begin position="26"/>
        <end position="128"/>
    </location>
</feature>
<evidence type="ECO:0000313" key="2">
    <source>
        <dbReference type="EMBL" id="AAW75073.1"/>
    </source>
</evidence>
<accession>Q5H1U8</accession>
<dbReference type="AlphaFoldDB" id="Q5H1U8"/>
<dbReference type="InterPro" id="IPR005106">
    <property type="entry name" value="Asp/hSer_DH_NAD-bd"/>
</dbReference>
<dbReference type="InterPro" id="IPR036291">
    <property type="entry name" value="NAD(P)-bd_dom_sf"/>
</dbReference>
<dbReference type="STRING" id="291331.XOO1819"/>
<proteinExistence type="predicted"/>
<reference evidence="2 3" key="1">
    <citation type="journal article" date="2005" name="Nucleic Acids Res.">
        <title>The genome sequence of Xanthomonas oryzae pathovar oryzae KACC10331, the bacterial blight pathogen of rice.</title>
        <authorList>
            <person name="Lee B.M."/>
            <person name="Park Y.J."/>
            <person name="Park D.S."/>
            <person name="Kang H.W."/>
            <person name="Kim J.G."/>
            <person name="Song E.S."/>
            <person name="Park I.C."/>
            <person name="Yoon U.H."/>
            <person name="Hahn J.H."/>
            <person name="Koo B.S."/>
            <person name="Lee G.B."/>
            <person name="Kim H."/>
            <person name="Park H.S."/>
            <person name="Yoon K.O."/>
            <person name="Kim J.H."/>
            <person name="Jung C.H."/>
            <person name="Koh N.H."/>
            <person name="Seo J.S."/>
            <person name="Go S.J."/>
        </authorList>
    </citation>
    <scope>NUCLEOTIDE SEQUENCE [LARGE SCALE GENOMIC DNA]</scope>
    <source>
        <strain evidence="3">KACC10331 / KXO85</strain>
    </source>
</reference>
<organism evidence="2 3">
    <name type="scientific">Xanthomonas oryzae pv. oryzae (strain KACC10331 / KXO85)</name>
    <dbReference type="NCBI Taxonomy" id="291331"/>
    <lineage>
        <taxon>Bacteria</taxon>
        <taxon>Pseudomonadati</taxon>
        <taxon>Pseudomonadota</taxon>
        <taxon>Gammaproteobacteria</taxon>
        <taxon>Lysobacterales</taxon>
        <taxon>Lysobacteraceae</taxon>
        <taxon>Xanthomonas</taxon>
    </lineage>
</organism>